<dbReference type="PATRIC" id="fig|1423775.4.peg.2292"/>
<dbReference type="InterPro" id="IPR035286">
    <property type="entry name" value="DUF5361"/>
</dbReference>
<protein>
    <recommendedName>
        <fullName evidence="3">Phage protein</fullName>
    </recommendedName>
</protein>
<evidence type="ECO:0008006" key="3">
    <source>
        <dbReference type="Google" id="ProtNLM"/>
    </source>
</evidence>
<dbReference type="Proteomes" id="UP000051248">
    <property type="component" value="Unassembled WGS sequence"/>
</dbReference>
<comment type="caution">
    <text evidence="1">The sequence shown here is derived from an EMBL/GenBank/DDBJ whole genome shotgun (WGS) entry which is preliminary data.</text>
</comment>
<dbReference type="AlphaFoldDB" id="A0A0R1KDL3"/>
<sequence>MIKIDKDALMCDLAETYQIYDLKQLPLTKVAAFSLGLKDDSRIKMKMRNQKFDLNQILLMSVADNLKLLLWSKTKDAQKGRNKPVLWSSLFEEPKEKKEIVFNSGEDFEKERNRLLKKGGHN</sequence>
<gene>
    <name evidence="1" type="ORF">FD03_GL002254</name>
</gene>
<keyword evidence="2" id="KW-1185">Reference proteome</keyword>
<accession>A0A0R1KDL3</accession>
<dbReference type="EMBL" id="AZDZ01000022">
    <property type="protein sequence ID" value="KRK78481.1"/>
    <property type="molecule type" value="Genomic_DNA"/>
</dbReference>
<dbReference type="RefSeq" id="WP_025024540.1">
    <property type="nucleotide sequence ID" value="NZ_BCWC01000011.1"/>
</dbReference>
<name>A0A0R1KDL3_9LACO</name>
<organism evidence="1 2">
    <name type="scientific">Companilactobacillus nodensis DSM 19682 = JCM 14932 = NBRC 107160</name>
    <dbReference type="NCBI Taxonomy" id="1423775"/>
    <lineage>
        <taxon>Bacteria</taxon>
        <taxon>Bacillati</taxon>
        <taxon>Bacillota</taxon>
        <taxon>Bacilli</taxon>
        <taxon>Lactobacillales</taxon>
        <taxon>Lactobacillaceae</taxon>
        <taxon>Companilactobacillus</taxon>
    </lineage>
</organism>
<dbReference type="Pfam" id="PF17318">
    <property type="entry name" value="DUF5361"/>
    <property type="match status" value="1"/>
</dbReference>
<dbReference type="eggNOG" id="ENOG5032A1K">
    <property type="taxonomic scope" value="Bacteria"/>
</dbReference>
<dbReference type="STRING" id="1423775.FD03_GL002254"/>
<evidence type="ECO:0000313" key="2">
    <source>
        <dbReference type="Proteomes" id="UP000051248"/>
    </source>
</evidence>
<proteinExistence type="predicted"/>
<evidence type="ECO:0000313" key="1">
    <source>
        <dbReference type="EMBL" id="KRK78481.1"/>
    </source>
</evidence>
<reference evidence="1 2" key="1">
    <citation type="journal article" date="2015" name="Genome Announc.">
        <title>Expanding the biotechnology potential of lactobacilli through comparative genomics of 213 strains and associated genera.</title>
        <authorList>
            <person name="Sun Z."/>
            <person name="Harris H.M."/>
            <person name="McCann A."/>
            <person name="Guo C."/>
            <person name="Argimon S."/>
            <person name="Zhang W."/>
            <person name="Yang X."/>
            <person name="Jeffery I.B."/>
            <person name="Cooney J.C."/>
            <person name="Kagawa T.F."/>
            <person name="Liu W."/>
            <person name="Song Y."/>
            <person name="Salvetti E."/>
            <person name="Wrobel A."/>
            <person name="Rasinkangas P."/>
            <person name="Parkhill J."/>
            <person name="Rea M.C."/>
            <person name="O'Sullivan O."/>
            <person name="Ritari J."/>
            <person name="Douillard F.P."/>
            <person name="Paul Ross R."/>
            <person name="Yang R."/>
            <person name="Briner A.E."/>
            <person name="Felis G.E."/>
            <person name="de Vos W.M."/>
            <person name="Barrangou R."/>
            <person name="Klaenhammer T.R."/>
            <person name="Caufield P.W."/>
            <person name="Cui Y."/>
            <person name="Zhang H."/>
            <person name="O'Toole P.W."/>
        </authorList>
    </citation>
    <scope>NUCLEOTIDE SEQUENCE [LARGE SCALE GENOMIC DNA]</scope>
    <source>
        <strain evidence="1 2">DSM 19682</strain>
    </source>
</reference>
<dbReference type="OrthoDB" id="1655904at2"/>